<organism evidence="2 3">
    <name type="scientific">Dendrobium catenatum</name>
    <dbReference type="NCBI Taxonomy" id="906689"/>
    <lineage>
        <taxon>Eukaryota</taxon>
        <taxon>Viridiplantae</taxon>
        <taxon>Streptophyta</taxon>
        <taxon>Embryophyta</taxon>
        <taxon>Tracheophyta</taxon>
        <taxon>Spermatophyta</taxon>
        <taxon>Magnoliopsida</taxon>
        <taxon>Liliopsida</taxon>
        <taxon>Asparagales</taxon>
        <taxon>Orchidaceae</taxon>
        <taxon>Epidendroideae</taxon>
        <taxon>Malaxideae</taxon>
        <taxon>Dendrobiinae</taxon>
        <taxon>Dendrobium</taxon>
    </lineage>
</organism>
<dbReference type="PANTHER" id="PTHR44259:SF114">
    <property type="entry name" value="OS06G0707300 PROTEIN"/>
    <property type="match status" value="1"/>
</dbReference>
<dbReference type="InterPro" id="IPR001810">
    <property type="entry name" value="F-box_dom"/>
</dbReference>
<reference evidence="2 3" key="1">
    <citation type="journal article" date="2016" name="Sci. Rep.">
        <title>The Dendrobium catenatum Lindl. genome sequence provides insights into polysaccharide synthase, floral development and adaptive evolution.</title>
        <authorList>
            <person name="Zhang G.Q."/>
            <person name="Xu Q."/>
            <person name="Bian C."/>
            <person name="Tsai W.C."/>
            <person name="Yeh C.M."/>
            <person name="Liu K.W."/>
            <person name="Yoshida K."/>
            <person name="Zhang L.S."/>
            <person name="Chang S.B."/>
            <person name="Chen F."/>
            <person name="Shi Y."/>
            <person name="Su Y.Y."/>
            <person name="Zhang Y.Q."/>
            <person name="Chen L.J."/>
            <person name="Yin Y."/>
            <person name="Lin M."/>
            <person name="Huang H."/>
            <person name="Deng H."/>
            <person name="Wang Z.W."/>
            <person name="Zhu S.L."/>
            <person name="Zhao X."/>
            <person name="Deng C."/>
            <person name="Niu S.C."/>
            <person name="Huang J."/>
            <person name="Wang M."/>
            <person name="Liu G.H."/>
            <person name="Yang H.J."/>
            <person name="Xiao X.J."/>
            <person name="Hsiao Y.Y."/>
            <person name="Wu W.L."/>
            <person name="Chen Y.Y."/>
            <person name="Mitsuda N."/>
            <person name="Ohme-Takagi M."/>
            <person name="Luo Y.B."/>
            <person name="Van de Peer Y."/>
            <person name="Liu Z.J."/>
        </authorList>
    </citation>
    <scope>NUCLEOTIDE SEQUENCE [LARGE SCALE GENOMIC DNA]</scope>
    <source>
        <tissue evidence="2">The whole plant</tissue>
    </source>
</reference>
<dbReference type="PANTHER" id="PTHR44259">
    <property type="entry name" value="OS07G0183000 PROTEIN-RELATED"/>
    <property type="match status" value="1"/>
</dbReference>
<evidence type="ECO:0000259" key="1">
    <source>
        <dbReference type="PROSITE" id="PS50181"/>
    </source>
</evidence>
<dbReference type="Gene3D" id="1.20.1280.50">
    <property type="match status" value="1"/>
</dbReference>
<sequence length="423" mass="48211">MAWSDLPKDLLCSISSQLPIVDFIRFSVVCTSWNYVVANNIILGNGFHPSPWLLLPDEAGEASGTLTFYDIAIKEEGGLDRHHNLSSLGYHISGHRCIGSNDGWLVTLDKIDLQPRIFNPLTKAEICLPSLFTIPEEQCHSIMPEYASDGSFETFYNEIHPQFSTNAKSIHEIYFGKIVISSNDSHGTAIVIHGYRISLALTKPDDQAWELGPQMPYYDTNELEEFEDIFYHKEEQRFYAITHFSMVLAFDLKGQNIEVICPPIQDPLTINSDCKNYIFFLLGNLLKVEREITDLNLQNNRRHMRPGPGEPWCNDKTSRISVLKLGPDVTSSCSFSQWIPVEDLEGFSIFIGCNQTFALHHKVAPGIRPNCVYFNDQWDAMSPMKVAHDFGLYDLQNHCFEYFVYPDSQPKLSPSIWFMPSFT</sequence>
<dbReference type="InterPro" id="IPR050942">
    <property type="entry name" value="F-box_BR-signaling"/>
</dbReference>
<proteinExistence type="predicted"/>
<name>A0A2I0WNC0_9ASPA</name>
<feature type="domain" description="F-box" evidence="1">
    <location>
        <begin position="1"/>
        <end position="40"/>
    </location>
</feature>
<dbReference type="EMBL" id="KZ502533">
    <property type="protein sequence ID" value="PKU77143.1"/>
    <property type="molecule type" value="Genomic_DNA"/>
</dbReference>
<dbReference type="Proteomes" id="UP000233837">
    <property type="component" value="Unassembled WGS sequence"/>
</dbReference>
<dbReference type="InterPro" id="IPR005174">
    <property type="entry name" value="KIB1-4_b-propeller"/>
</dbReference>
<dbReference type="InterPro" id="IPR036047">
    <property type="entry name" value="F-box-like_dom_sf"/>
</dbReference>
<evidence type="ECO:0000313" key="3">
    <source>
        <dbReference type="Proteomes" id="UP000233837"/>
    </source>
</evidence>
<gene>
    <name evidence="2" type="ORF">MA16_Dca025277</name>
</gene>
<dbReference type="Pfam" id="PF03478">
    <property type="entry name" value="Beta-prop_KIB1-4"/>
    <property type="match status" value="1"/>
</dbReference>
<dbReference type="SUPFAM" id="SSF81383">
    <property type="entry name" value="F-box domain"/>
    <property type="match status" value="1"/>
</dbReference>
<dbReference type="PROSITE" id="PS50181">
    <property type="entry name" value="FBOX"/>
    <property type="match status" value="1"/>
</dbReference>
<dbReference type="CDD" id="cd09917">
    <property type="entry name" value="F-box_SF"/>
    <property type="match status" value="1"/>
</dbReference>
<accession>A0A2I0WNC0</accession>
<protein>
    <submittedName>
        <fullName evidence="2">F-box protein</fullName>
    </submittedName>
</protein>
<reference evidence="2 3" key="2">
    <citation type="journal article" date="2017" name="Nature">
        <title>The Apostasia genome and the evolution of orchids.</title>
        <authorList>
            <person name="Zhang G.Q."/>
            <person name="Liu K.W."/>
            <person name="Li Z."/>
            <person name="Lohaus R."/>
            <person name="Hsiao Y.Y."/>
            <person name="Niu S.C."/>
            <person name="Wang J.Y."/>
            <person name="Lin Y.C."/>
            <person name="Xu Q."/>
            <person name="Chen L.J."/>
            <person name="Yoshida K."/>
            <person name="Fujiwara S."/>
            <person name="Wang Z.W."/>
            <person name="Zhang Y.Q."/>
            <person name="Mitsuda N."/>
            <person name="Wang M."/>
            <person name="Liu G.H."/>
            <person name="Pecoraro L."/>
            <person name="Huang H.X."/>
            <person name="Xiao X.J."/>
            <person name="Lin M."/>
            <person name="Wu X.Y."/>
            <person name="Wu W.L."/>
            <person name="Chen Y.Y."/>
            <person name="Chang S.B."/>
            <person name="Sakamoto S."/>
            <person name="Ohme-Takagi M."/>
            <person name="Yagi M."/>
            <person name="Zeng S.J."/>
            <person name="Shen C.Y."/>
            <person name="Yeh C.M."/>
            <person name="Luo Y.B."/>
            <person name="Tsai W.C."/>
            <person name="Van de Peer Y."/>
            <person name="Liu Z.J."/>
        </authorList>
    </citation>
    <scope>NUCLEOTIDE SEQUENCE [LARGE SCALE GENOMIC DNA]</scope>
    <source>
        <tissue evidence="2">The whole plant</tissue>
    </source>
</reference>
<dbReference type="AlphaFoldDB" id="A0A2I0WNC0"/>
<evidence type="ECO:0000313" key="2">
    <source>
        <dbReference type="EMBL" id="PKU77143.1"/>
    </source>
</evidence>
<dbReference type="Pfam" id="PF00646">
    <property type="entry name" value="F-box"/>
    <property type="match status" value="1"/>
</dbReference>
<keyword evidence="3" id="KW-1185">Reference proteome</keyword>